<comment type="caution">
    <text evidence="3">The sequence shown here is derived from an EMBL/GenBank/DDBJ whole genome shotgun (WGS) entry which is preliminary data.</text>
</comment>
<dbReference type="InterPro" id="IPR039931">
    <property type="entry name" value="EEIG1/2-like"/>
</dbReference>
<dbReference type="Pfam" id="PF10358">
    <property type="entry name" value="NT-C2"/>
    <property type="match status" value="1"/>
</dbReference>
<feature type="compositionally biased region" description="Polar residues" evidence="1">
    <location>
        <begin position="427"/>
        <end position="439"/>
    </location>
</feature>
<accession>A0A7J7IQN9</accession>
<dbReference type="PANTHER" id="PTHR21456">
    <property type="entry name" value="FAMILY WITH SEQUENCE SIMILARITY 102"/>
    <property type="match status" value="1"/>
</dbReference>
<feature type="region of interest" description="Disordered" evidence="1">
    <location>
        <begin position="425"/>
        <end position="509"/>
    </location>
</feature>
<feature type="compositionally biased region" description="Low complexity" evidence="1">
    <location>
        <begin position="390"/>
        <end position="400"/>
    </location>
</feature>
<proteinExistence type="predicted"/>
<keyword evidence="4" id="KW-1185">Reference proteome</keyword>
<gene>
    <name evidence="3" type="ORF">F1559_004988</name>
</gene>
<reference evidence="3 4" key="1">
    <citation type="journal article" date="2020" name="J. Phycol.">
        <title>Comparative genome analysis reveals Cyanidiococcus gen. nov., a new extremophilic red algal genus sister to Cyanidioschyzon (Cyanidioschyzonaceae, Rhodophyta).</title>
        <authorList>
            <person name="Liu S.-L."/>
            <person name="Chiang Y.-R."/>
            <person name="Yoon H.S."/>
            <person name="Fu H.-Y."/>
        </authorList>
    </citation>
    <scope>NUCLEOTIDE SEQUENCE [LARGE SCALE GENOMIC DNA]</scope>
    <source>
        <strain evidence="3 4">THAL066</strain>
    </source>
</reference>
<evidence type="ECO:0000313" key="4">
    <source>
        <dbReference type="Proteomes" id="UP000530660"/>
    </source>
</evidence>
<feature type="region of interest" description="Disordered" evidence="1">
    <location>
        <begin position="278"/>
        <end position="297"/>
    </location>
</feature>
<feature type="compositionally biased region" description="Basic and acidic residues" evidence="1">
    <location>
        <begin position="230"/>
        <end position="244"/>
    </location>
</feature>
<dbReference type="InterPro" id="IPR019448">
    <property type="entry name" value="NT-C2"/>
</dbReference>
<feature type="region of interest" description="Disordered" evidence="1">
    <location>
        <begin position="377"/>
        <end position="400"/>
    </location>
</feature>
<dbReference type="EMBL" id="VWRR01000001">
    <property type="protein sequence ID" value="KAF6005432.1"/>
    <property type="molecule type" value="Genomic_DNA"/>
</dbReference>
<organism evidence="3 4">
    <name type="scientific">Cyanidiococcus yangmingshanensis</name>
    <dbReference type="NCBI Taxonomy" id="2690220"/>
    <lineage>
        <taxon>Eukaryota</taxon>
        <taxon>Rhodophyta</taxon>
        <taxon>Bangiophyceae</taxon>
        <taxon>Cyanidiales</taxon>
        <taxon>Cyanidiaceae</taxon>
        <taxon>Cyanidiococcus</taxon>
    </lineage>
</organism>
<feature type="domain" description="C2 NT-type" evidence="2">
    <location>
        <begin position="1"/>
        <end position="147"/>
    </location>
</feature>
<dbReference type="AlphaFoldDB" id="A0A7J7IQN9"/>
<dbReference type="OrthoDB" id="3365224at2759"/>
<evidence type="ECO:0000313" key="3">
    <source>
        <dbReference type="EMBL" id="KAF6005432.1"/>
    </source>
</evidence>
<dbReference type="PANTHER" id="PTHR21456:SF1">
    <property type="entry name" value="C2 NT-TYPE DOMAIN-CONTAINING PROTEIN"/>
    <property type="match status" value="1"/>
</dbReference>
<dbReference type="Proteomes" id="UP000530660">
    <property type="component" value="Unassembled WGS sequence"/>
</dbReference>
<feature type="compositionally biased region" description="Polar residues" evidence="1">
    <location>
        <begin position="499"/>
        <end position="509"/>
    </location>
</feature>
<feature type="region of interest" description="Disordered" evidence="1">
    <location>
        <begin position="329"/>
        <end position="364"/>
    </location>
</feature>
<feature type="region of interest" description="Disordered" evidence="1">
    <location>
        <begin position="178"/>
        <end position="271"/>
    </location>
</feature>
<sequence>MQIDRRKRVFQVHLDLYELVAVPDSTGVFHVKVKACTQGFVRQRVHWRGFTSDRLVENHRVIWNESLHFRATLAARSTATETLLPYLLCLKVKRTIPFGRTTQTVCVGELTLDLAQYAGIEGPHTTRLPLEKTTTNALLRFTLTMRQTEGSNAFQRHGLARHILSTQASSEFRTLSFDEGALESNDRNTTTDDNDDDDENSRAIEDVDDEQNSKFDATPGTRAHNAAGSIDRDLGRPGNEEETTKSSSPPLWPPMTLSAAPGGEHAPTSARQPLSPVMLQRDHSSGTTATDAGRADSDKFLQRWRSGAHRPYSVSMDSVPLLSILDSSESTTKAGADDRSSAESMSTAPEESSFDEQSSPDWGIPVAKEDTVASWFVPVGDRTQPETPRSTSASVESASKAAADRFHRQARFAARLLGLTLEDDSENTLSSRGQVAESRTATDRTNRLWRTRRTQSVVPQLERTGPGGPTRPKTIVVSHRRQHSRSSSSRGPINRTRGRSSGSKPDFSLSQIVDHGLDKYVAVLAAEMRHERLIPDSVRETRADVEGAVSEVLRRLARTSSMTPIVRRSGASGQRLGRLSNASVESHAALPVEEIRALSSEGMDSA</sequence>
<evidence type="ECO:0000256" key="1">
    <source>
        <dbReference type="SAM" id="MobiDB-lite"/>
    </source>
</evidence>
<feature type="compositionally biased region" description="Polar residues" evidence="1">
    <location>
        <begin position="342"/>
        <end position="360"/>
    </location>
</feature>
<evidence type="ECO:0000259" key="2">
    <source>
        <dbReference type="PROSITE" id="PS51840"/>
    </source>
</evidence>
<dbReference type="PROSITE" id="PS51840">
    <property type="entry name" value="C2_NT"/>
    <property type="match status" value="1"/>
</dbReference>
<name>A0A7J7IQN9_9RHOD</name>
<protein>
    <recommendedName>
        <fullName evidence="2">C2 NT-type domain-containing protein</fullName>
    </recommendedName>
</protein>